<dbReference type="GO" id="GO:0005198">
    <property type="term" value="F:structural molecule activity"/>
    <property type="evidence" value="ECO:0007669"/>
    <property type="project" value="InterPro"/>
</dbReference>
<dbReference type="Proteomes" id="UP000308199">
    <property type="component" value="Unassembled WGS sequence"/>
</dbReference>
<dbReference type="Pfam" id="PF01086">
    <property type="entry name" value="Clathrin_lg_ch"/>
    <property type="match status" value="1"/>
</dbReference>
<accession>A0A4S4KDE9</accession>
<evidence type="ECO:0000256" key="5">
    <source>
        <dbReference type="ARBA" id="ARBA00023329"/>
    </source>
</evidence>
<keyword evidence="3 6" id="KW-0472">Membrane</keyword>
<dbReference type="PANTHER" id="PTHR10639:SF7">
    <property type="entry name" value="CLATHRIN LIGHT CHAIN"/>
    <property type="match status" value="1"/>
</dbReference>
<evidence type="ECO:0000256" key="6">
    <source>
        <dbReference type="RuleBase" id="RU363137"/>
    </source>
</evidence>
<keyword evidence="5 6" id="KW-0968">Cytoplasmic vesicle</keyword>
<sequence length="357" mass="39398">MLKPESSSTEYTTMKTSLRSFSFELPARRKSTDSTDGSVDSNVAVGDTDRERRRWKKMRLFSQARHATRPSLTRQDSTQSTATATPPTVMADFLSRETELLGGSFSSPSAGVGGVDDIDLDRAASAFPDIGLDGSGDIPTPAPTSSQVFSDPLSFDDFAEPVKEVRVTGDDEIERFEDQFPDIGEDTPHVKTPAVSLQPTFGIQPTFAPRPQPSAFTSTPILQVPLTDEEEPETIKVWREKQAAEIKARDEVSQSKRQETISKAERSIDQFYEEYNAKKERNIKENKQQEAEYLASFSDSLSAGTTWSRICDYIDLQNSQSKTLARTGAGTTDLGRFKEVLLRLKREGDAAPGAAGY</sequence>
<evidence type="ECO:0000256" key="4">
    <source>
        <dbReference type="ARBA" id="ARBA00023176"/>
    </source>
</evidence>
<comment type="similarity">
    <text evidence="2 6">Belongs to the clathrin light chain family.</text>
</comment>
<evidence type="ECO:0000256" key="8">
    <source>
        <dbReference type="SAM" id="MobiDB-lite"/>
    </source>
</evidence>
<comment type="subcellular location">
    <subcellularLocation>
        <location evidence="1 6">Cytoplasmic vesicle membrane</location>
        <topology evidence="1 6">Peripheral membrane protein</topology>
        <orientation evidence="1 6">Cytoplasmic side</orientation>
    </subcellularLocation>
    <subcellularLocation>
        <location evidence="6">Membrane</location>
        <location evidence="6">Coated pit</location>
        <topology evidence="6">Peripheral membrane protein</topology>
        <orientation evidence="6">Cytoplasmic side</orientation>
    </subcellularLocation>
    <text evidence="6">Cytoplasmic face of coated pits and vesicles.</text>
</comment>
<keyword evidence="7" id="KW-0175">Coiled coil</keyword>
<feature type="region of interest" description="Disordered" evidence="8">
    <location>
        <begin position="22"/>
        <end position="86"/>
    </location>
</feature>
<dbReference type="GO" id="GO:0032050">
    <property type="term" value="F:clathrin heavy chain binding"/>
    <property type="evidence" value="ECO:0007669"/>
    <property type="project" value="TreeGrafter"/>
</dbReference>
<keyword evidence="10" id="KW-1185">Reference proteome</keyword>
<evidence type="ECO:0000313" key="10">
    <source>
        <dbReference type="Proteomes" id="UP000308199"/>
    </source>
</evidence>
<dbReference type="EMBL" id="SGPK01000907">
    <property type="protein sequence ID" value="THG96091.1"/>
    <property type="molecule type" value="Genomic_DNA"/>
</dbReference>
<name>A0A4S4KDE9_9AGAM</name>
<feature type="coiled-coil region" evidence="7">
    <location>
        <begin position="261"/>
        <end position="292"/>
    </location>
</feature>
<proteinExistence type="inferred from homology"/>
<dbReference type="PANTHER" id="PTHR10639">
    <property type="entry name" value="CLATHRIN LIGHT CHAIN"/>
    <property type="match status" value="1"/>
</dbReference>
<protein>
    <recommendedName>
        <fullName evidence="6">Clathrin light chain</fullName>
    </recommendedName>
</protein>
<evidence type="ECO:0000256" key="7">
    <source>
        <dbReference type="SAM" id="Coils"/>
    </source>
</evidence>
<gene>
    <name evidence="9" type="ORF">EW145_g7844</name>
</gene>
<evidence type="ECO:0000256" key="1">
    <source>
        <dbReference type="ARBA" id="ARBA00004180"/>
    </source>
</evidence>
<evidence type="ECO:0000256" key="3">
    <source>
        <dbReference type="ARBA" id="ARBA00023136"/>
    </source>
</evidence>
<comment type="caution">
    <text evidence="9">The sequence shown here is derived from an EMBL/GenBank/DDBJ whole genome shotgun (WGS) entry which is preliminary data.</text>
</comment>
<dbReference type="AlphaFoldDB" id="A0A4S4KDE9"/>
<evidence type="ECO:0000256" key="2">
    <source>
        <dbReference type="ARBA" id="ARBA00005263"/>
    </source>
</evidence>
<organism evidence="9 10">
    <name type="scientific">Phellinidium pouzarii</name>
    <dbReference type="NCBI Taxonomy" id="167371"/>
    <lineage>
        <taxon>Eukaryota</taxon>
        <taxon>Fungi</taxon>
        <taxon>Dikarya</taxon>
        <taxon>Basidiomycota</taxon>
        <taxon>Agaricomycotina</taxon>
        <taxon>Agaricomycetes</taxon>
        <taxon>Hymenochaetales</taxon>
        <taxon>Hymenochaetaceae</taxon>
        <taxon>Phellinidium</taxon>
    </lineage>
</organism>
<keyword evidence="4 6" id="KW-0168">Coated pit</keyword>
<dbReference type="GO" id="GO:0006886">
    <property type="term" value="P:intracellular protein transport"/>
    <property type="evidence" value="ECO:0007669"/>
    <property type="project" value="InterPro"/>
</dbReference>
<reference evidence="9 10" key="1">
    <citation type="submission" date="2019-02" db="EMBL/GenBank/DDBJ databases">
        <title>Genome sequencing of the rare red list fungi Phellinidium pouzarii.</title>
        <authorList>
            <person name="Buettner E."/>
            <person name="Kellner H."/>
        </authorList>
    </citation>
    <scope>NUCLEOTIDE SEQUENCE [LARGE SCALE GENOMIC DNA]</scope>
    <source>
        <strain evidence="9 10">DSM 108285</strain>
    </source>
</reference>
<dbReference type="GO" id="GO:0030132">
    <property type="term" value="C:clathrin coat of coated pit"/>
    <property type="evidence" value="ECO:0007669"/>
    <property type="project" value="InterPro"/>
</dbReference>
<dbReference type="InterPro" id="IPR000996">
    <property type="entry name" value="Clathrin_L-chain"/>
</dbReference>
<dbReference type="GO" id="GO:0072583">
    <property type="term" value="P:clathrin-dependent endocytosis"/>
    <property type="evidence" value="ECO:0007669"/>
    <property type="project" value="TreeGrafter"/>
</dbReference>
<evidence type="ECO:0000313" key="9">
    <source>
        <dbReference type="EMBL" id="THG96091.1"/>
    </source>
</evidence>
<dbReference type="OrthoDB" id="5512at2759"/>
<feature type="compositionally biased region" description="Low complexity" evidence="8">
    <location>
        <begin position="73"/>
        <end position="86"/>
    </location>
</feature>
<dbReference type="GO" id="GO:0030130">
    <property type="term" value="C:clathrin coat of trans-Golgi network vesicle"/>
    <property type="evidence" value="ECO:0007669"/>
    <property type="project" value="InterPro"/>
</dbReference>
<comment type="function">
    <text evidence="6">Clathrin is the major protein of the polyhedral coat of coated pits and vesicles.</text>
</comment>